<sequence length="306" mass="32600">MSTTTVTVDDHDAPLVYSGTWLSFHSDEEYMGASTWTSTAGSTATLTFTGTSISVYGTVGILGVNGTIDRSESSYAIDNETVHEWYFASPKQQLQFQTNMWGRDDMPMGQHTLKITNVKGSPYLDYFKVTTPGSAKDVVGSATISSTSTSAISTTASSTATEAISSGAIRHKSAAPVIAGAVVASLALLAICLGVCICSSRRRCSPFFYRKKQRERVDAFPPTPSSEMSEPLRNPGPEAVSPFDTSDRSRATILSTMTSLRKSLMIPANISGSSSGSSRASKAAPYNARRSVDSQEHDPPPSYSIA</sequence>
<gene>
    <name evidence="3" type="ORF">CVT26_012043</name>
</gene>
<keyword evidence="2" id="KW-1133">Transmembrane helix</keyword>
<dbReference type="Gene3D" id="2.60.120.260">
    <property type="entry name" value="Galactose-binding domain-like"/>
    <property type="match status" value="1"/>
</dbReference>
<keyword evidence="2" id="KW-0472">Membrane</keyword>
<reference evidence="3 4" key="1">
    <citation type="journal article" date="2018" name="Evol. Lett.">
        <title>Horizontal gene cluster transfer increased hallucinogenic mushroom diversity.</title>
        <authorList>
            <person name="Reynolds H.T."/>
            <person name="Vijayakumar V."/>
            <person name="Gluck-Thaler E."/>
            <person name="Korotkin H.B."/>
            <person name="Matheny P.B."/>
            <person name="Slot J.C."/>
        </authorList>
    </citation>
    <scope>NUCLEOTIDE SEQUENCE [LARGE SCALE GENOMIC DNA]</scope>
    <source>
        <strain evidence="3 4">SRW20</strain>
    </source>
</reference>
<evidence type="ECO:0000313" key="3">
    <source>
        <dbReference type="EMBL" id="PPQ71272.1"/>
    </source>
</evidence>
<evidence type="ECO:0000313" key="4">
    <source>
        <dbReference type="Proteomes" id="UP000284706"/>
    </source>
</evidence>
<feature type="region of interest" description="Disordered" evidence="1">
    <location>
        <begin position="216"/>
        <end position="248"/>
    </location>
</feature>
<keyword evidence="2" id="KW-0812">Transmembrane</keyword>
<proteinExistence type="predicted"/>
<accession>A0A409VYC2</accession>
<dbReference type="InParanoid" id="A0A409VYC2"/>
<dbReference type="STRING" id="231916.A0A409VYC2"/>
<keyword evidence="4" id="KW-1185">Reference proteome</keyword>
<dbReference type="Proteomes" id="UP000284706">
    <property type="component" value="Unassembled WGS sequence"/>
</dbReference>
<organism evidence="3 4">
    <name type="scientific">Gymnopilus dilepis</name>
    <dbReference type="NCBI Taxonomy" id="231916"/>
    <lineage>
        <taxon>Eukaryota</taxon>
        <taxon>Fungi</taxon>
        <taxon>Dikarya</taxon>
        <taxon>Basidiomycota</taxon>
        <taxon>Agaricomycotina</taxon>
        <taxon>Agaricomycetes</taxon>
        <taxon>Agaricomycetidae</taxon>
        <taxon>Agaricales</taxon>
        <taxon>Agaricineae</taxon>
        <taxon>Hymenogastraceae</taxon>
        <taxon>Gymnopilus</taxon>
    </lineage>
</organism>
<dbReference type="EMBL" id="NHYE01005509">
    <property type="protein sequence ID" value="PPQ71272.1"/>
    <property type="molecule type" value="Genomic_DNA"/>
</dbReference>
<feature type="transmembrane region" description="Helical" evidence="2">
    <location>
        <begin position="174"/>
        <end position="198"/>
    </location>
</feature>
<feature type="region of interest" description="Disordered" evidence="1">
    <location>
        <begin position="268"/>
        <end position="306"/>
    </location>
</feature>
<evidence type="ECO:0000256" key="2">
    <source>
        <dbReference type="SAM" id="Phobius"/>
    </source>
</evidence>
<evidence type="ECO:0008006" key="5">
    <source>
        <dbReference type="Google" id="ProtNLM"/>
    </source>
</evidence>
<name>A0A409VYC2_9AGAR</name>
<feature type="compositionally biased region" description="Basic and acidic residues" evidence="1">
    <location>
        <begin position="290"/>
        <end position="299"/>
    </location>
</feature>
<dbReference type="AlphaFoldDB" id="A0A409VYC2"/>
<evidence type="ECO:0000256" key="1">
    <source>
        <dbReference type="SAM" id="MobiDB-lite"/>
    </source>
</evidence>
<comment type="caution">
    <text evidence="3">The sequence shown here is derived from an EMBL/GenBank/DDBJ whole genome shotgun (WGS) entry which is preliminary data.</text>
</comment>
<protein>
    <recommendedName>
        <fullName evidence="5">Transmembrane protein</fullName>
    </recommendedName>
</protein>